<accession>A0ABP7HU05</accession>
<proteinExistence type="predicted"/>
<keyword evidence="3" id="KW-1185">Reference proteome</keyword>
<organism evidence="2 3">
    <name type="scientific">Streptomyces coacervatus</name>
    <dbReference type="NCBI Taxonomy" id="647381"/>
    <lineage>
        <taxon>Bacteria</taxon>
        <taxon>Bacillati</taxon>
        <taxon>Actinomycetota</taxon>
        <taxon>Actinomycetes</taxon>
        <taxon>Kitasatosporales</taxon>
        <taxon>Streptomycetaceae</taxon>
        <taxon>Streptomyces</taxon>
    </lineage>
</organism>
<dbReference type="EMBL" id="BAABDE010000018">
    <property type="protein sequence ID" value="GAA3802665.1"/>
    <property type="molecule type" value="Genomic_DNA"/>
</dbReference>
<feature type="compositionally biased region" description="Polar residues" evidence="1">
    <location>
        <begin position="117"/>
        <end position="144"/>
    </location>
</feature>
<comment type="caution">
    <text evidence="2">The sequence shown here is derived from an EMBL/GenBank/DDBJ whole genome shotgun (WGS) entry which is preliminary data.</text>
</comment>
<gene>
    <name evidence="2" type="ORF">GCM10022403_040920</name>
</gene>
<dbReference type="Proteomes" id="UP001501009">
    <property type="component" value="Unassembled WGS sequence"/>
</dbReference>
<feature type="compositionally biased region" description="Basic and acidic residues" evidence="1">
    <location>
        <begin position="81"/>
        <end position="90"/>
    </location>
</feature>
<reference evidence="3" key="1">
    <citation type="journal article" date="2019" name="Int. J. Syst. Evol. Microbiol.">
        <title>The Global Catalogue of Microorganisms (GCM) 10K type strain sequencing project: providing services to taxonomists for standard genome sequencing and annotation.</title>
        <authorList>
            <consortium name="The Broad Institute Genomics Platform"/>
            <consortium name="The Broad Institute Genome Sequencing Center for Infectious Disease"/>
            <person name="Wu L."/>
            <person name="Ma J."/>
        </authorList>
    </citation>
    <scope>NUCLEOTIDE SEQUENCE [LARGE SCALE GENOMIC DNA]</scope>
    <source>
        <strain evidence="3">JCM 17138</strain>
    </source>
</reference>
<feature type="compositionally biased region" description="Low complexity" evidence="1">
    <location>
        <begin position="91"/>
        <end position="113"/>
    </location>
</feature>
<evidence type="ECO:0000313" key="3">
    <source>
        <dbReference type="Proteomes" id="UP001501009"/>
    </source>
</evidence>
<feature type="region of interest" description="Disordered" evidence="1">
    <location>
        <begin position="51"/>
        <end position="153"/>
    </location>
</feature>
<name>A0ABP7HU05_9ACTN</name>
<evidence type="ECO:0000256" key="1">
    <source>
        <dbReference type="SAM" id="MobiDB-lite"/>
    </source>
</evidence>
<sequence length="153" mass="15879">MCTAWIVQSIQAGAPASRGEPETGAASYATPLNLSAPLTAKARHRASWWAPRTLTQKTPARAMRGQVVDVRPTMKATSGGSRDRDEKDWQAKPAGPASPSAAGAVTTVTPVAKFPSTRRNSAWSTGARSSSPTHRNSGRGSASTGAGVPADLR</sequence>
<protein>
    <submittedName>
        <fullName evidence="2">Uncharacterized protein</fullName>
    </submittedName>
</protein>
<evidence type="ECO:0000313" key="2">
    <source>
        <dbReference type="EMBL" id="GAA3802665.1"/>
    </source>
</evidence>